<dbReference type="InterPro" id="IPR017438">
    <property type="entry name" value="ATP-NAD_kinase_N"/>
</dbReference>
<proteinExistence type="predicted"/>
<sequence length="306" mass="34353">MNKTPQQVRLIHNPNAGQKGFSKTTLGKLIKKQGFSVDYASSEKKSLKDIRPDTSFIAIAGGDGTIRKTIIRLLNKKLRLKRPIALLPMGTANNIATSLGISQNVTQNVSSWKHFNIRKFDIGQISSVAGTSFFLESFGFGIFPKLMKQMEDYQRPENASTEEELTYALDLLQQIATQYKAKKCTLEIEGKLIEDSFLLIEVMNISRLGPNLKLAVDADPGDGFFDVVMVRENQRQSLCTFIENTINGKTSQFPIKPIRTKSLKVKWNGQDCHTDDQQISFLKNKKLSINLMHSLIEVIVGEDKLV</sequence>
<dbReference type="PANTHER" id="PTHR12358:SF54">
    <property type="entry name" value="SPHINGOSINE KINASE RELATED PROTEIN"/>
    <property type="match status" value="1"/>
</dbReference>
<organism evidence="6 7">
    <name type="scientific">Pedobacter agri</name>
    <dbReference type="NCBI Taxonomy" id="454586"/>
    <lineage>
        <taxon>Bacteria</taxon>
        <taxon>Pseudomonadati</taxon>
        <taxon>Bacteroidota</taxon>
        <taxon>Sphingobacteriia</taxon>
        <taxon>Sphingobacteriales</taxon>
        <taxon>Sphingobacteriaceae</taxon>
        <taxon>Pedobacter</taxon>
    </lineage>
</organism>
<dbReference type="InterPro" id="IPR050187">
    <property type="entry name" value="Lipid_Phosphate_FormReg"/>
</dbReference>
<dbReference type="Proteomes" id="UP001142592">
    <property type="component" value="Unassembled WGS sequence"/>
</dbReference>
<dbReference type="InterPro" id="IPR045540">
    <property type="entry name" value="YegS/DAGK_C"/>
</dbReference>
<protein>
    <submittedName>
        <fullName evidence="6">Diacylglycerol kinase family protein</fullName>
    </submittedName>
</protein>
<dbReference type="Gene3D" id="2.60.200.40">
    <property type="match status" value="1"/>
</dbReference>
<gene>
    <name evidence="6" type="ORF">OQZ29_21675</name>
</gene>
<keyword evidence="2" id="KW-0547">Nucleotide-binding</keyword>
<keyword evidence="3 6" id="KW-0418">Kinase</keyword>
<feature type="domain" description="DAGKc" evidence="5">
    <location>
        <begin position="3"/>
        <end position="130"/>
    </location>
</feature>
<evidence type="ECO:0000256" key="3">
    <source>
        <dbReference type="ARBA" id="ARBA00022777"/>
    </source>
</evidence>
<dbReference type="InterPro" id="IPR001206">
    <property type="entry name" value="Diacylglycerol_kinase_cat_dom"/>
</dbReference>
<dbReference type="EMBL" id="JAPJUH010000007">
    <property type="protein sequence ID" value="MCX3267385.1"/>
    <property type="molecule type" value="Genomic_DNA"/>
</dbReference>
<dbReference type="RefSeq" id="WP_010599304.1">
    <property type="nucleotide sequence ID" value="NZ_JAPJUH010000007.1"/>
</dbReference>
<dbReference type="GO" id="GO:0016301">
    <property type="term" value="F:kinase activity"/>
    <property type="evidence" value="ECO:0007669"/>
    <property type="project" value="UniProtKB-KW"/>
</dbReference>
<accession>A0A9X3IBG2</accession>
<dbReference type="Pfam" id="PF00781">
    <property type="entry name" value="DAGK_cat"/>
    <property type="match status" value="1"/>
</dbReference>
<evidence type="ECO:0000313" key="7">
    <source>
        <dbReference type="Proteomes" id="UP001142592"/>
    </source>
</evidence>
<evidence type="ECO:0000259" key="5">
    <source>
        <dbReference type="PROSITE" id="PS50146"/>
    </source>
</evidence>
<keyword evidence="7" id="KW-1185">Reference proteome</keyword>
<dbReference type="GO" id="GO:0005524">
    <property type="term" value="F:ATP binding"/>
    <property type="evidence" value="ECO:0007669"/>
    <property type="project" value="UniProtKB-KW"/>
</dbReference>
<dbReference type="PANTHER" id="PTHR12358">
    <property type="entry name" value="SPHINGOSINE KINASE"/>
    <property type="match status" value="1"/>
</dbReference>
<evidence type="ECO:0000313" key="6">
    <source>
        <dbReference type="EMBL" id="MCX3267385.1"/>
    </source>
</evidence>
<dbReference type="PROSITE" id="PS50146">
    <property type="entry name" value="DAGK"/>
    <property type="match status" value="1"/>
</dbReference>
<keyword evidence="1" id="KW-0808">Transferase</keyword>
<keyword evidence="4" id="KW-0067">ATP-binding</keyword>
<evidence type="ECO:0000256" key="1">
    <source>
        <dbReference type="ARBA" id="ARBA00022679"/>
    </source>
</evidence>
<reference evidence="6" key="1">
    <citation type="submission" date="2022-11" db="EMBL/GenBank/DDBJ databases">
        <authorList>
            <person name="Graham C."/>
            <person name="Newman J.D."/>
        </authorList>
    </citation>
    <scope>NUCLEOTIDE SEQUENCE</scope>
    <source>
        <strain evidence="6">DSM 19486</strain>
    </source>
</reference>
<dbReference type="Pfam" id="PF19279">
    <property type="entry name" value="YegS_C"/>
    <property type="match status" value="1"/>
</dbReference>
<dbReference type="InterPro" id="IPR016064">
    <property type="entry name" value="NAD/diacylglycerol_kinase_sf"/>
</dbReference>
<dbReference type="AlphaFoldDB" id="A0A9X3IBG2"/>
<comment type="caution">
    <text evidence="6">The sequence shown here is derived from an EMBL/GenBank/DDBJ whole genome shotgun (WGS) entry which is preliminary data.</text>
</comment>
<dbReference type="SUPFAM" id="SSF111331">
    <property type="entry name" value="NAD kinase/diacylglycerol kinase-like"/>
    <property type="match status" value="1"/>
</dbReference>
<name>A0A9X3IBG2_9SPHI</name>
<evidence type="ECO:0000256" key="4">
    <source>
        <dbReference type="ARBA" id="ARBA00022840"/>
    </source>
</evidence>
<dbReference type="Gene3D" id="3.40.50.10330">
    <property type="entry name" value="Probable inorganic polyphosphate/atp-NAD kinase, domain 1"/>
    <property type="match status" value="1"/>
</dbReference>
<evidence type="ECO:0000256" key="2">
    <source>
        <dbReference type="ARBA" id="ARBA00022741"/>
    </source>
</evidence>